<dbReference type="Gene3D" id="3.30.710.10">
    <property type="entry name" value="Potassium Channel Kv1.1, Chain A"/>
    <property type="match status" value="1"/>
</dbReference>
<proteinExistence type="predicted"/>
<feature type="domain" description="BTB" evidence="1">
    <location>
        <begin position="28"/>
        <end position="93"/>
    </location>
</feature>
<evidence type="ECO:0000313" key="3">
    <source>
        <dbReference type="Proteomes" id="UP001189429"/>
    </source>
</evidence>
<keyword evidence="3" id="KW-1185">Reference proteome</keyword>
<dbReference type="CDD" id="cd18186">
    <property type="entry name" value="BTB_POZ_ZBTB_KLHL-like"/>
    <property type="match status" value="1"/>
</dbReference>
<dbReference type="EMBL" id="CAUYUJ010010768">
    <property type="protein sequence ID" value="CAK0830198.1"/>
    <property type="molecule type" value="Genomic_DNA"/>
</dbReference>
<dbReference type="PANTHER" id="PTHR26379">
    <property type="entry name" value="BTB/POZ AND MATH DOMAIN-CONTAINING PROTEIN 1"/>
    <property type="match status" value="1"/>
</dbReference>
<dbReference type="Proteomes" id="UP001189429">
    <property type="component" value="Unassembled WGS sequence"/>
</dbReference>
<dbReference type="SMART" id="SM00225">
    <property type="entry name" value="BTB"/>
    <property type="match status" value="1"/>
</dbReference>
<name>A0ABN9SG10_9DINO</name>
<reference evidence="2" key="1">
    <citation type="submission" date="2023-10" db="EMBL/GenBank/DDBJ databases">
        <authorList>
            <person name="Chen Y."/>
            <person name="Shah S."/>
            <person name="Dougan E. K."/>
            <person name="Thang M."/>
            <person name="Chan C."/>
        </authorList>
    </citation>
    <scope>NUCLEOTIDE SEQUENCE [LARGE SCALE GENOMIC DNA]</scope>
</reference>
<protein>
    <recommendedName>
        <fullName evidence="1">BTB domain-containing protein</fullName>
    </recommendedName>
</protein>
<accession>A0ABN9SG10</accession>
<dbReference type="InterPro" id="IPR011333">
    <property type="entry name" value="SKP1/BTB/POZ_sf"/>
</dbReference>
<evidence type="ECO:0000259" key="1">
    <source>
        <dbReference type="PROSITE" id="PS50097"/>
    </source>
</evidence>
<dbReference type="InterPro" id="IPR000210">
    <property type="entry name" value="BTB/POZ_dom"/>
</dbReference>
<dbReference type="SUPFAM" id="SSF54695">
    <property type="entry name" value="POZ domain"/>
    <property type="match status" value="1"/>
</dbReference>
<dbReference type="PROSITE" id="PS50097">
    <property type="entry name" value="BTB"/>
    <property type="match status" value="1"/>
</dbReference>
<organism evidence="2 3">
    <name type="scientific">Prorocentrum cordatum</name>
    <dbReference type="NCBI Taxonomy" id="2364126"/>
    <lineage>
        <taxon>Eukaryota</taxon>
        <taxon>Sar</taxon>
        <taxon>Alveolata</taxon>
        <taxon>Dinophyceae</taxon>
        <taxon>Prorocentrales</taxon>
        <taxon>Prorocentraceae</taxon>
        <taxon>Prorocentrum</taxon>
    </lineage>
</organism>
<dbReference type="Pfam" id="PF00651">
    <property type="entry name" value="BTB"/>
    <property type="match status" value="1"/>
</dbReference>
<gene>
    <name evidence="2" type="ORF">PCOR1329_LOCUS28907</name>
</gene>
<evidence type="ECO:0000313" key="2">
    <source>
        <dbReference type="EMBL" id="CAK0830198.1"/>
    </source>
</evidence>
<dbReference type="InterPro" id="IPR045005">
    <property type="entry name" value="BPM1-6"/>
</dbReference>
<dbReference type="PANTHER" id="PTHR26379:SF187">
    <property type="entry name" value="OS07G0655300 PROTEIN"/>
    <property type="match status" value="1"/>
</dbReference>
<sequence length="175" mass="20101">MAGRAATTRAGISLGEQLGQALISQEHTDITVTVEGRGFRLHRFILQVRSPFFDALLRGGWKDREDASIQGWTAQAFERFLPFLYSDTLPRPAFEDWSFADWREVIGLSRFLQVDGFTKYLGEEDEPCCPPACPTLRPRWTYQLDRKIPREALRLAYEAARDRAGSPFRHFCSTR</sequence>
<comment type="caution">
    <text evidence="2">The sequence shown here is derived from an EMBL/GenBank/DDBJ whole genome shotgun (WGS) entry which is preliminary data.</text>
</comment>